<comment type="similarity">
    <text evidence="2">Belongs to the ABC transporter superfamily.</text>
</comment>
<dbReference type="GO" id="GO:0005524">
    <property type="term" value="F:ATP binding"/>
    <property type="evidence" value="ECO:0007669"/>
    <property type="project" value="UniProtKB-KW"/>
</dbReference>
<dbReference type="RefSeq" id="WP_154614207.1">
    <property type="nucleotide sequence ID" value="NZ_CP053660.1"/>
</dbReference>
<evidence type="ECO:0000313" key="8">
    <source>
        <dbReference type="EMBL" id="MTB94368.1"/>
    </source>
</evidence>
<dbReference type="PROSITE" id="PS50893">
    <property type="entry name" value="ABC_TRANSPORTER_2"/>
    <property type="match status" value="1"/>
</dbReference>
<dbReference type="GO" id="GO:0005886">
    <property type="term" value="C:plasma membrane"/>
    <property type="evidence" value="ECO:0007669"/>
    <property type="project" value="UniProtKB-SubCell"/>
</dbReference>
<dbReference type="InterPro" id="IPR003593">
    <property type="entry name" value="AAA+_ATPase"/>
</dbReference>
<sequence length="343" mass="37279">MSDRGTPTGPAPVTSGAEADLVLDVRNLVVRTSDLTAVRGVDIQVRRGQRVGIVGESGAGKSLTALAVMGLLQPGWRTEGEVHHDGVDLTTISDRSFSGRRGRTLSMVFQDPLSALNPTKRVGAQITAVIRRHLKVSREEARAQALDLLAQMNLPRPEQMLRAYPHELSGGQRQRIMIAMAVACYPQLIIADEPTTALDVTVQKQVLRLLDHAVSERGSALLMITHDLPVIAAMCDHVVVMYGGRVIEEGPVDVVFRSPRHPYTRGLLDSQPTLDNIELEGTTRLPSIPGSVPPLHLMPTGCPFRTRCARADARCEVVPVLTGEDSRAACWHPERTDAMAVAR</sequence>
<dbReference type="NCBIfam" id="TIGR01727">
    <property type="entry name" value="oligo_HPY"/>
    <property type="match status" value="1"/>
</dbReference>
<dbReference type="PANTHER" id="PTHR43297:SF2">
    <property type="entry name" value="DIPEPTIDE TRANSPORT ATP-BINDING PROTEIN DPPD"/>
    <property type="match status" value="1"/>
</dbReference>
<dbReference type="GO" id="GO:0016887">
    <property type="term" value="F:ATP hydrolysis activity"/>
    <property type="evidence" value="ECO:0007669"/>
    <property type="project" value="InterPro"/>
</dbReference>
<accession>A0A6I3J9R1</accession>
<dbReference type="EMBL" id="WLCI01000005">
    <property type="protein sequence ID" value="MTB94368.1"/>
    <property type="molecule type" value="Genomic_DNA"/>
</dbReference>
<dbReference type="GO" id="GO:0015833">
    <property type="term" value="P:peptide transport"/>
    <property type="evidence" value="ECO:0007669"/>
    <property type="project" value="InterPro"/>
</dbReference>
<dbReference type="InterPro" id="IPR017871">
    <property type="entry name" value="ABC_transporter-like_CS"/>
</dbReference>
<dbReference type="Proteomes" id="UP000433406">
    <property type="component" value="Unassembled WGS sequence"/>
</dbReference>
<dbReference type="InterPro" id="IPR050388">
    <property type="entry name" value="ABC_Ni/Peptide_Import"/>
</dbReference>
<keyword evidence="5" id="KW-0547">Nucleotide-binding</keyword>
<evidence type="ECO:0000256" key="7">
    <source>
        <dbReference type="ARBA" id="ARBA00023136"/>
    </source>
</evidence>
<dbReference type="InterPro" id="IPR003439">
    <property type="entry name" value="ABC_transporter-like_ATP-bd"/>
</dbReference>
<dbReference type="InterPro" id="IPR027417">
    <property type="entry name" value="P-loop_NTPase"/>
</dbReference>
<gene>
    <name evidence="8" type="ORF">GGQ22_04665</name>
</gene>
<dbReference type="SMART" id="SM00382">
    <property type="entry name" value="AAA"/>
    <property type="match status" value="1"/>
</dbReference>
<dbReference type="SUPFAM" id="SSF52540">
    <property type="entry name" value="P-loop containing nucleoside triphosphate hydrolases"/>
    <property type="match status" value="1"/>
</dbReference>
<keyword evidence="6 8" id="KW-0067">ATP-binding</keyword>
<evidence type="ECO:0000256" key="1">
    <source>
        <dbReference type="ARBA" id="ARBA00004202"/>
    </source>
</evidence>
<organism evidence="8 9">
    <name type="scientific">Nocardioides marmotae</name>
    <dbReference type="NCBI Taxonomy" id="2663857"/>
    <lineage>
        <taxon>Bacteria</taxon>
        <taxon>Bacillati</taxon>
        <taxon>Actinomycetota</taxon>
        <taxon>Actinomycetes</taxon>
        <taxon>Propionibacteriales</taxon>
        <taxon>Nocardioidaceae</taxon>
        <taxon>Nocardioides</taxon>
    </lineage>
</organism>
<keyword evidence="3" id="KW-0813">Transport</keyword>
<keyword evidence="4" id="KW-1003">Cell membrane</keyword>
<reference evidence="8 9" key="1">
    <citation type="submission" date="2019-10" db="EMBL/GenBank/DDBJ databases">
        <title>Nocardioides novel species isolated from the excrement of Marmot.</title>
        <authorList>
            <person name="Zhang G."/>
        </authorList>
    </citation>
    <scope>NUCLEOTIDE SEQUENCE [LARGE SCALE GENOMIC DNA]</scope>
    <source>
        <strain evidence="9">zg-579</strain>
    </source>
</reference>
<dbReference type="Pfam" id="PF08352">
    <property type="entry name" value="oligo_HPY"/>
    <property type="match status" value="1"/>
</dbReference>
<dbReference type="FunFam" id="3.40.50.300:FF:000016">
    <property type="entry name" value="Oligopeptide ABC transporter ATP-binding component"/>
    <property type="match status" value="1"/>
</dbReference>
<evidence type="ECO:0000256" key="6">
    <source>
        <dbReference type="ARBA" id="ARBA00022840"/>
    </source>
</evidence>
<evidence type="ECO:0000256" key="5">
    <source>
        <dbReference type="ARBA" id="ARBA00022741"/>
    </source>
</evidence>
<dbReference type="CDD" id="cd03257">
    <property type="entry name" value="ABC_NikE_OppD_transporters"/>
    <property type="match status" value="1"/>
</dbReference>
<dbReference type="Pfam" id="PF00005">
    <property type="entry name" value="ABC_tran"/>
    <property type="match status" value="1"/>
</dbReference>
<dbReference type="PROSITE" id="PS00211">
    <property type="entry name" value="ABC_TRANSPORTER_1"/>
    <property type="match status" value="1"/>
</dbReference>
<keyword evidence="7" id="KW-0472">Membrane</keyword>
<dbReference type="PANTHER" id="PTHR43297">
    <property type="entry name" value="OLIGOPEPTIDE TRANSPORT ATP-BINDING PROTEIN APPD"/>
    <property type="match status" value="1"/>
</dbReference>
<name>A0A6I3J9R1_9ACTN</name>
<dbReference type="InterPro" id="IPR013563">
    <property type="entry name" value="Oligopep_ABC_C"/>
</dbReference>
<dbReference type="AlphaFoldDB" id="A0A6I3J9R1"/>
<dbReference type="Gene3D" id="3.40.50.300">
    <property type="entry name" value="P-loop containing nucleotide triphosphate hydrolases"/>
    <property type="match status" value="1"/>
</dbReference>
<comment type="subcellular location">
    <subcellularLocation>
        <location evidence="1">Cell membrane</location>
        <topology evidence="1">Peripheral membrane protein</topology>
    </subcellularLocation>
</comment>
<evidence type="ECO:0000256" key="3">
    <source>
        <dbReference type="ARBA" id="ARBA00022448"/>
    </source>
</evidence>
<proteinExistence type="inferred from homology"/>
<evidence type="ECO:0000313" key="9">
    <source>
        <dbReference type="Proteomes" id="UP000433406"/>
    </source>
</evidence>
<evidence type="ECO:0000256" key="4">
    <source>
        <dbReference type="ARBA" id="ARBA00022475"/>
    </source>
</evidence>
<keyword evidence="9" id="KW-1185">Reference proteome</keyword>
<comment type="caution">
    <text evidence="8">The sequence shown here is derived from an EMBL/GenBank/DDBJ whole genome shotgun (WGS) entry which is preliminary data.</text>
</comment>
<evidence type="ECO:0000256" key="2">
    <source>
        <dbReference type="ARBA" id="ARBA00005417"/>
    </source>
</evidence>
<protein>
    <submittedName>
        <fullName evidence="8">ATP-binding cassette domain-containing protein</fullName>
    </submittedName>
</protein>